<accession>A0ACC1SFM9</accession>
<dbReference type="Proteomes" id="UP001148629">
    <property type="component" value="Unassembled WGS sequence"/>
</dbReference>
<sequence length="1213" mass="135828">MGTCTSSTSEEAFEDLHEDVAKATKDSVFNGNPSFVPESSINKLLDQSRVRKIVPDIDQRLQDWVYTDAPKIFLILQKACFPHEIRKYLQRLRDGGLADKNLPLQDIQQTGRCTRFEAETCTHPSDHDIFHDIKMWPARVLGGLLDNQWKFTAHVFQKGADRAELASKCILPFISKGTEKSGTFGTVCEVGLHGDHIEQGALPEEVVVNGTKVSTGCFQLALKQLHDVPEDPEYKVEKAWELEANALFTTRSLNSPHLVRIIGAFKQSQGQGQGKKYFLLLEWAQGGNLRDFWLKNGMGQLRHDQVRQYLQQMLGLCQALEELHKDGPPDNGENLLSAPGSQQHNGEGHIRHGDVKAANILIFPEEVPEKLTTWPGVLKIADLGLAKSHFEQTALRTQETKTKAATRQYLAPEMAINTKQKRSRRFDIWSMGCIIFESVLWFLYGGDGLEKFWAMSAQLQNPEKDSLFFSIVDPRKSLHPGTGGLKAEVSKIFLDLAAQIEGQDRSRQRPPTVIGDLLTLVRDKLLIVEPKSRSTARQLREELQKIISRANNSKYLATTERRSTIELPIFKSSPMDSAYHGQQLDNSWEVLDDHDFVHELFQADPNLVQDLLPSRPTHLCARCSQLDISSNDFTFADRISGLKTTASACGLCRLLLDTLKTNQTNRVATKDAEITVRKTGSELIISGTGANFGIPTLSLCRTLDTNMELQDIKIGLPRLLTPGTPTSLGFIRRWIVNCDKNHPECNSHISPALNRLPTRLIDVGGEQGADKIYLHEVSLEDRKQPEYLKYIALSHRWGDEKLHEHFSTTTDNVSSRQGGIPVNTLPGTFRDAVKITRQLGVRYLWIDSICIIQKGDLCDFETEAKHMETVFHLAYAVIAASRVTGTSDGFLSRRPERKFVTVPTSSGHSVFVCENIDNFQHEIVEGEMNKRGWVLQERALARRTIYFGGIQTYWECGEGVRCETLTKMRNNKEGFLGDPNFPTVAINSTKGGRIRLVESLYKQYSTLEFKRDYDRPLAIAGLEQRLIRAFDTKGGYGVFERYLGRTVLWKRGSRTALKKIDFPPNQDFKVPSWSWMAYSGAIDFVNAPFDKVDWSEDLGSPWASASPFTSSTGDSTSSNVLHAKARGFDQGTSGSQVVYDSGAPSARSTMKCVVVGKEKQEDSADRTQQRHFVLIVMSRPAARKPDEYVRIGAGVLPTGSIDLDGAGLNVKIS</sequence>
<protein>
    <submittedName>
        <fullName evidence="1">Uncharacterized protein</fullName>
    </submittedName>
</protein>
<evidence type="ECO:0000313" key="2">
    <source>
        <dbReference type="Proteomes" id="UP001148629"/>
    </source>
</evidence>
<gene>
    <name evidence="1" type="ORF">NM208_g5774</name>
</gene>
<dbReference type="EMBL" id="JANRMS010000501">
    <property type="protein sequence ID" value="KAJ3538739.1"/>
    <property type="molecule type" value="Genomic_DNA"/>
</dbReference>
<comment type="caution">
    <text evidence="1">The sequence shown here is derived from an EMBL/GenBank/DDBJ whole genome shotgun (WGS) entry which is preliminary data.</text>
</comment>
<name>A0ACC1SFM9_9HYPO</name>
<keyword evidence="2" id="KW-1185">Reference proteome</keyword>
<proteinExistence type="predicted"/>
<reference evidence="1" key="1">
    <citation type="submission" date="2022-08" db="EMBL/GenBank/DDBJ databases">
        <title>Genome Sequence of Fusarium decemcellulare.</title>
        <authorList>
            <person name="Buettner E."/>
        </authorList>
    </citation>
    <scope>NUCLEOTIDE SEQUENCE</scope>
    <source>
        <strain evidence="1">Babe19</strain>
    </source>
</reference>
<evidence type="ECO:0000313" key="1">
    <source>
        <dbReference type="EMBL" id="KAJ3538739.1"/>
    </source>
</evidence>
<organism evidence="1 2">
    <name type="scientific">Fusarium decemcellulare</name>
    <dbReference type="NCBI Taxonomy" id="57161"/>
    <lineage>
        <taxon>Eukaryota</taxon>
        <taxon>Fungi</taxon>
        <taxon>Dikarya</taxon>
        <taxon>Ascomycota</taxon>
        <taxon>Pezizomycotina</taxon>
        <taxon>Sordariomycetes</taxon>
        <taxon>Hypocreomycetidae</taxon>
        <taxon>Hypocreales</taxon>
        <taxon>Nectriaceae</taxon>
        <taxon>Fusarium</taxon>
        <taxon>Fusarium decemcellulare species complex</taxon>
    </lineage>
</organism>